<dbReference type="Proteomes" id="UP001307839">
    <property type="component" value="Unassembled WGS sequence"/>
</dbReference>
<keyword evidence="3" id="KW-1185">Reference proteome</keyword>
<protein>
    <submittedName>
        <fullName evidence="2">Uncharacterized protein</fullName>
    </submittedName>
</protein>
<feature type="transmembrane region" description="Helical" evidence="1">
    <location>
        <begin position="6"/>
        <end position="28"/>
    </location>
</feature>
<dbReference type="EMBL" id="JAZDQP010000013">
    <property type="protein sequence ID" value="MEE1868476.1"/>
    <property type="molecule type" value="Genomic_DNA"/>
</dbReference>
<proteinExistence type="predicted"/>
<dbReference type="AlphaFoldDB" id="A0AB35WZF3"/>
<keyword evidence="1" id="KW-0472">Membrane</keyword>
<evidence type="ECO:0000313" key="3">
    <source>
        <dbReference type="Proteomes" id="UP001307839"/>
    </source>
</evidence>
<feature type="transmembrane region" description="Helical" evidence="1">
    <location>
        <begin position="40"/>
        <end position="65"/>
    </location>
</feature>
<organism evidence="2 3">
    <name type="scientific">Pseudomonas auratipiscis</name>
    <dbReference type="NCBI Taxonomy" id="3115853"/>
    <lineage>
        <taxon>Bacteria</taxon>
        <taxon>Pseudomonadati</taxon>
        <taxon>Pseudomonadota</taxon>
        <taxon>Gammaproteobacteria</taxon>
        <taxon>Pseudomonadales</taxon>
        <taxon>Pseudomonadaceae</taxon>
        <taxon>Pseudomonas</taxon>
    </lineage>
</organism>
<name>A0AB35WZF3_9PSED</name>
<gene>
    <name evidence="2" type="ORF">V0R53_19010</name>
</gene>
<evidence type="ECO:0000313" key="2">
    <source>
        <dbReference type="EMBL" id="MEE1868476.1"/>
    </source>
</evidence>
<dbReference type="RefSeq" id="WP_330080274.1">
    <property type="nucleotide sequence ID" value="NZ_JAZDCU010000030.1"/>
</dbReference>
<keyword evidence="1" id="KW-1133">Transmembrane helix</keyword>
<evidence type="ECO:0000256" key="1">
    <source>
        <dbReference type="SAM" id="Phobius"/>
    </source>
</evidence>
<accession>A0AB35WZF3</accession>
<sequence>MDAGLLISAVCGAISVFLILGLIFNTKFRRDVLGGQGEAALFGVITAKGAAIIVLCALFIGGMLYPLSTSNLECRGAIDSLKAQLAEKLASRVQDADRSSDIDALRGIISRLMESAEKINKSCR</sequence>
<reference evidence="2 3" key="1">
    <citation type="submission" date="2024-01" db="EMBL/GenBank/DDBJ databases">
        <title>Unpublished Manusciprt.</title>
        <authorList>
            <person name="Duman M."/>
            <person name="Valdes E.G."/>
            <person name="Ajmi N."/>
            <person name="Altun S."/>
            <person name="Saticioglu I.B."/>
        </authorList>
    </citation>
    <scope>NUCLEOTIDE SEQUENCE [LARGE SCALE GENOMIC DNA]</scope>
    <source>
        <strain evidence="2 3">120P</strain>
    </source>
</reference>
<comment type="caution">
    <text evidence="2">The sequence shown here is derived from an EMBL/GenBank/DDBJ whole genome shotgun (WGS) entry which is preliminary data.</text>
</comment>
<keyword evidence="1" id="KW-0812">Transmembrane</keyword>